<feature type="compositionally biased region" description="Basic residues" evidence="1">
    <location>
        <begin position="468"/>
        <end position="482"/>
    </location>
</feature>
<protein>
    <submittedName>
        <fullName evidence="2">Uncharacterized protein</fullName>
    </submittedName>
</protein>
<feature type="region of interest" description="Disordered" evidence="1">
    <location>
        <begin position="369"/>
        <end position="491"/>
    </location>
</feature>
<comment type="caution">
    <text evidence="2">The sequence shown here is derived from an EMBL/GenBank/DDBJ whole genome shotgun (WGS) entry which is preliminary data.</text>
</comment>
<reference evidence="2" key="1">
    <citation type="journal article" date="2021" name="Nat. Commun.">
        <title>Genetic determinants of endophytism in the Arabidopsis root mycobiome.</title>
        <authorList>
            <person name="Mesny F."/>
            <person name="Miyauchi S."/>
            <person name="Thiergart T."/>
            <person name="Pickel B."/>
            <person name="Atanasova L."/>
            <person name="Karlsson M."/>
            <person name="Huettel B."/>
            <person name="Barry K.W."/>
            <person name="Haridas S."/>
            <person name="Chen C."/>
            <person name="Bauer D."/>
            <person name="Andreopoulos W."/>
            <person name="Pangilinan J."/>
            <person name="LaButti K."/>
            <person name="Riley R."/>
            <person name="Lipzen A."/>
            <person name="Clum A."/>
            <person name="Drula E."/>
            <person name="Henrissat B."/>
            <person name="Kohler A."/>
            <person name="Grigoriev I.V."/>
            <person name="Martin F.M."/>
            <person name="Hacquard S."/>
        </authorList>
    </citation>
    <scope>NUCLEOTIDE SEQUENCE</scope>
    <source>
        <strain evidence="2">MPI-CAGE-CH-0243</strain>
    </source>
</reference>
<organism evidence="2 3">
    <name type="scientific">Dendryphion nanum</name>
    <dbReference type="NCBI Taxonomy" id="256645"/>
    <lineage>
        <taxon>Eukaryota</taxon>
        <taxon>Fungi</taxon>
        <taxon>Dikarya</taxon>
        <taxon>Ascomycota</taxon>
        <taxon>Pezizomycotina</taxon>
        <taxon>Dothideomycetes</taxon>
        <taxon>Pleosporomycetidae</taxon>
        <taxon>Pleosporales</taxon>
        <taxon>Torulaceae</taxon>
        <taxon>Dendryphion</taxon>
    </lineage>
</organism>
<gene>
    <name evidence="2" type="ORF">B0J11DRAFT_282842</name>
</gene>
<feature type="compositionally biased region" description="Polar residues" evidence="1">
    <location>
        <begin position="400"/>
        <end position="426"/>
    </location>
</feature>
<name>A0A9P9DWU0_9PLEO</name>
<dbReference type="EMBL" id="JAGMWT010000006">
    <property type="protein sequence ID" value="KAH7126681.1"/>
    <property type="molecule type" value="Genomic_DNA"/>
</dbReference>
<dbReference type="Proteomes" id="UP000700596">
    <property type="component" value="Unassembled WGS sequence"/>
</dbReference>
<feature type="compositionally biased region" description="Low complexity" evidence="1">
    <location>
        <begin position="372"/>
        <end position="383"/>
    </location>
</feature>
<feature type="compositionally biased region" description="Polar residues" evidence="1">
    <location>
        <begin position="446"/>
        <end position="462"/>
    </location>
</feature>
<dbReference type="AlphaFoldDB" id="A0A9P9DWU0"/>
<keyword evidence="3" id="KW-1185">Reference proteome</keyword>
<feature type="compositionally biased region" description="Low complexity" evidence="1">
    <location>
        <begin position="427"/>
        <end position="445"/>
    </location>
</feature>
<evidence type="ECO:0000313" key="3">
    <source>
        <dbReference type="Proteomes" id="UP000700596"/>
    </source>
</evidence>
<accession>A0A9P9DWU0</accession>
<evidence type="ECO:0000256" key="1">
    <source>
        <dbReference type="SAM" id="MobiDB-lite"/>
    </source>
</evidence>
<sequence length="491" mass="53115">MEAVGVAVGVVGILDRIASVKRELSQYPFTDPQPVSKPAADPAKDTIEWTSATSKDALIKSVQQLSLLQQILIETQSTLLDQVSPAISGALLDCDACLEAVVKAFGSKKQSEEDMMELVTNSLSRFRESVLLLHQIASSTTASSKLNVMQQSISLLAKAFGEVASSGDDHESSLPAGKLAVLVESRERVKLMTDFLDEKFVLNAILVGNQGTETIVVIPVRCFLDTGSDSFFIDEKLARHSALKHHIKPVEQGCSFHGLGKSVFEPTEFTTLRWHLPGQRKSQESIFYLVKNAPFDLLIPPQVFSVLSGQETQHPLFDLSDHLETGRVLLTQRGKRTAAEKLADEQKQIEDRAEQSRDFLRTHQVAAQTAMPGTGTPPIQTQPAQMPTPIQIIPGGGTSTNGTLNHGSTQPSAHTQPVQASVQSPPNTVTSTNGGSTGNGQLQNSIGLSITSNGQTNVTPMSNGGIAAKKRWRDKWRSKFHKNSPNGNIQS</sequence>
<dbReference type="OrthoDB" id="5426765at2759"/>
<proteinExistence type="predicted"/>
<evidence type="ECO:0000313" key="2">
    <source>
        <dbReference type="EMBL" id="KAH7126681.1"/>
    </source>
</evidence>